<dbReference type="SUPFAM" id="SSF53187">
    <property type="entry name" value="Zn-dependent exopeptidases"/>
    <property type="match status" value="1"/>
</dbReference>
<reference evidence="1 2" key="1">
    <citation type="submission" date="2017-05" db="EMBL/GenBank/DDBJ databases">
        <authorList>
            <person name="Varghese N."/>
            <person name="Submissions S."/>
        </authorList>
    </citation>
    <scope>NUCLEOTIDE SEQUENCE [LARGE SCALE GENOMIC DNA]</scope>
    <source>
        <strain evidence="1 2">SM16</strain>
    </source>
</reference>
<dbReference type="Proteomes" id="UP001157910">
    <property type="component" value="Unassembled WGS sequence"/>
</dbReference>
<comment type="caution">
    <text evidence="1">The sequence shown here is derived from an EMBL/GenBank/DDBJ whole genome shotgun (WGS) entry which is preliminary data.</text>
</comment>
<dbReference type="RefSeq" id="WP_283406878.1">
    <property type="nucleotide sequence ID" value="NZ_FXUI01000012.1"/>
</dbReference>
<proteinExistence type="predicted"/>
<evidence type="ECO:0000313" key="1">
    <source>
        <dbReference type="EMBL" id="SMP78984.1"/>
    </source>
</evidence>
<dbReference type="Gene3D" id="3.40.630.40">
    <property type="entry name" value="Zn-dependent exopeptidases"/>
    <property type="match status" value="1"/>
</dbReference>
<dbReference type="Pfam" id="PF05013">
    <property type="entry name" value="FGase"/>
    <property type="match status" value="1"/>
</dbReference>
<sequence>MAQADLDESASRLLGTPRAGGILVVADHASNRVPRDIDLGIDPALLDQHIAVDIGVAQIAEHMVRPGTAAWLGNVSRLVCDYNREPGAPGMMPEVSDGYAIAGNVLSDEARNARVERFFRPYHNGLAALLREHRPALILSLHSFTPGLATCDSPRPWHVGVLYNRDERTAHLALDWLRGRDLIVGDQQPYSGKLLNASMNRHAEAGGIPYISIEIRQDLISDEEGQARWAALMAAMCETVAGQLSDPSGYPATAPDEI</sequence>
<dbReference type="PIRSF" id="PIRSF029730">
    <property type="entry name" value="UCP029730"/>
    <property type="match status" value="1"/>
</dbReference>
<gene>
    <name evidence="1" type="ORF">SAMN06296065_11228</name>
</gene>
<dbReference type="InterPro" id="IPR007709">
    <property type="entry name" value="N-FG_amidohydro"/>
</dbReference>
<keyword evidence="2" id="KW-1185">Reference proteome</keyword>
<evidence type="ECO:0000313" key="2">
    <source>
        <dbReference type="Proteomes" id="UP001157910"/>
    </source>
</evidence>
<dbReference type="InterPro" id="IPR011227">
    <property type="entry name" value="UCP029730"/>
</dbReference>
<dbReference type="EMBL" id="FXUI01000012">
    <property type="protein sequence ID" value="SMP78984.1"/>
    <property type="molecule type" value="Genomic_DNA"/>
</dbReference>
<organism evidence="1 2">
    <name type="scientific">Novosphingobium panipatense</name>
    <dbReference type="NCBI Taxonomy" id="428991"/>
    <lineage>
        <taxon>Bacteria</taxon>
        <taxon>Pseudomonadati</taxon>
        <taxon>Pseudomonadota</taxon>
        <taxon>Alphaproteobacteria</taxon>
        <taxon>Sphingomonadales</taxon>
        <taxon>Sphingomonadaceae</taxon>
        <taxon>Novosphingobium</taxon>
    </lineage>
</organism>
<protein>
    <submittedName>
        <fullName evidence="1">Predicted N-formylglutamate amidohydrolase</fullName>
    </submittedName>
</protein>
<name>A0ABY1QS89_9SPHN</name>
<accession>A0ABY1QS89</accession>